<evidence type="ECO:0000256" key="3">
    <source>
        <dbReference type="ARBA" id="ARBA00022840"/>
    </source>
</evidence>
<dbReference type="Pfam" id="PF00005">
    <property type="entry name" value="ABC_tran"/>
    <property type="match status" value="1"/>
</dbReference>
<evidence type="ECO:0000259" key="4">
    <source>
        <dbReference type="PROSITE" id="PS50893"/>
    </source>
</evidence>
<dbReference type="AlphaFoldDB" id="A0A7V3VTL3"/>
<dbReference type="Gene3D" id="3.40.50.300">
    <property type="entry name" value="P-loop containing nucleotide triphosphate hydrolases"/>
    <property type="match status" value="1"/>
</dbReference>
<dbReference type="GO" id="GO:0005524">
    <property type="term" value="F:ATP binding"/>
    <property type="evidence" value="ECO:0007669"/>
    <property type="project" value="UniProtKB-KW"/>
</dbReference>
<dbReference type="EMBL" id="DTPE01000265">
    <property type="protein sequence ID" value="HGE75780.1"/>
    <property type="molecule type" value="Genomic_DNA"/>
</dbReference>
<comment type="similarity">
    <text evidence="1">Belongs to the ABC transporter superfamily. Ycf16 family.</text>
</comment>
<protein>
    <submittedName>
        <fullName evidence="5">Fe-S cluster assembly ATPase SufC</fullName>
    </submittedName>
</protein>
<gene>
    <name evidence="5" type="primary">sufC</name>
    <name evidence="5" type="ORF">ENX73_06630</name>
</gene>
<dbReference type="NCBIfam" id="TIGR01978">
    <property type="entry name" value="sufC"/>
    <property type="match status" value="1"/>
</dbReference>
<feature type="domain" description="ABC transporter" evidence="4">
    <location>
        <begin position="4"/>
        <end position="245"/>
    </location>
</feature>
<name>A0A7V3VTL3_9BACT</name>
<evidence type="ECO:0000256" key="2">
    <source>
        <dbReference type="ARBA" id="ARBA00022741"/>
    </source>
</evidence>
<accession>A0A7V3VTL3</accession>
<dbReference type="GO" id="GO:0016887">
    <property type="term" value="F:ATP hydrolysis activity"/>
    <property type="evidence" value="ECO:0007669"/>
    <property type="project" value="InterPro"/>
</dbReference>
<dbReference type="PANTHER" id="PTHR43204:SF1">
    <property type="entry name" value="ABC TRANSPORTER I FAMILY MEMBER 6, CHLOROPLASTIC"/>
    <property type="match status" value="1"/>
</dbReference>
<sequence length="245" mass="27429">MELLNIVDLHANVGEKEVIKGVDLAVNSNEIHAIMGPNGAGKTTLINVIMGNPKYTVTSGDILFEGRSILKMTVDERARAGIFQSFQYPEDISGVTFMNFLRLAYEKVHPEKKLSVLEFGDFLVKTADTLKMDHDFLKRYVNLGFSGGERKKSEILQLSILNPKIALLDETDSGLDIDALRTVSEGINRVLKSNLAVVLVTHYKRILDYVKPQFVHVFIDGKIVKTGGFEIAEELEREGYEEVRV</sequence>
<evidence type="ECO:0000256" key="1">
    <source>
        <dbReference type="ARBA" id="ARBA00006216"/>
    </source>
</evidence>
<proteinExistence type="inferred from homology"/>
<dbReference type="InterPro" id="IPR003439">
    <property type="entry name" value="ABC_transporter-like_ATP-bd"/>
</dbReference>
<dbReference type="SUPFAM" id="SSF52540">
    <property type="entry name" value="P-loop containing nucleoside triphosphate hydrolases"/>
    <property type="match status" value="1"/>
</dbReference>
<dbReference type="PROSITE" id="PS50893">
    <property type="entry name" value="ABC_TRANSPORTER_2"/>
    <property type="match status" value="1"/>
</dbReference>
<comment type="caution">
    <text evidence="5">The sequence shown here is derived from an EMBL/GenBank/DDBJ whole genome shotgun (WGS) entry which is preliminary data.</text>
</comment>
<dbReference type="CDD" id="cd03217">
    <property type="entry name" value="ABC_FeS_Assembly"/>
    <property type="match status" value="1"/>
</dbReference>
<organism evidence="5">
    <name type="scientific">Mesoaciditoga lauensis</name>
    <dbReference type="NCBI Taxonomy" id="1495039"/>
    <lineage>
        <taxon>Bacteria</taxon>
        <taxon>Thermotogati</taxon>
        <taxon>Thermotogota</taxon>
        <taxon>Thermotogae</taxon>
        <taxon>Mesoaciditogales</taxon>
        <taxon>Mesoaciditogaceae</taxon>
        <taxon>Mesoaciditoga</taxon>
    </lineage>
</organism>
<reference evidence="5" key="1">
    <citation type="journal article" date="2020" name="mSystems">
        <title>Genome- and Community-Level Interaction Insights into Carbon Utilization and Element Cycling Functions of Hydrothermarchaeota in Hydrothermal Sediment.</title>
        <authorList>
            <person name="Zhou Z."/>
            <person name="Liu Y."/>
            <person name="Xu W."/>
            <person name="Pan J."/>
            <person name="Luo Z.H."/>
            <person name="Li M."/>
        </authorList>
    </citation>
    <scope>NUCLEOTIDE SEQUENCE [LARGE SCALE GENOMIC DNA]</scope>
    <source>
        <strain evidence="5">SpSt-966</strain>
    </source>
</reference>
<keyword evidence="3" id="KW-0067">ATP-binding</keyword>
<dbReference type="PANTHER" id="PTHR43204">
    <property type="entry name" value="ABC TRANSPORTER I FAMILY MEMBER 6, CHLOROPLASTIC"/>
    <property type="match status" value="1"/>
</dbReference>
<evidence type="ECO:0000313" key="5">
    <source>
        <dbReference type="EMBL" id="HGE75780.1"/>
    </source>
</evidence>
<dbReference type="InterPro" id="IPR010230">
    <property type="entry name" value="FeS-cluster_ATPase_SufC"/>
</dbReference>
<keyword evidence="2" id="KW-0547">Nucleotide-binding</keyword>
<dbReference type="InterPro" id="IPR027417">
    <property type="entry name" value="P-loop_NTPase"/>
</dbReference>